<dbReference type="Proteomes" id="UP001497382">
    <property type="component" value="Unassembled WGS sequence"/>
</dbReference>
<feature type="signal peptide" evidence="1">
    <location>
        <begin position="1"/>
        <end position="17"/>
    </location>
</feature>
<comment type="caution">
    <text evidence="2">The sequence shown here is derived from an EMBL/GenBank/DDBJ whole genome shotgun (WGS) entry which is preliminary data.</text>
</comment>
<feature type="chain" id="PRO_5043819317" evidence="1">
    <location>
        <begin position="18"/>
        <end position="64"/>
    </location>
</feature>
<name>A0AAV2AXV2_9ARAC</name>
<keyword evidence="3" id="KW-1185">Reference proteome</keyword>
<reference evidence="2 3" key="1">
    <citation type="submission" date="2024-04" db="EMBL/GenBank/DDBJ databases">
        <authorList>
            <person name="Rising A."/>
            <person name="Reimegard J."/>
            <person name="Sonavane S."/>
            <person name="Akerstrom W."/>
            <person name="Nylinder S."/>
            <person name="Hedman E."/>
            <person name="Kallberg Y."/>
        </authorList>
    </citation>
    <scope>NUCLEOTIDE SEQUENCE [LARGE SCALE GENOMIC DNA]</scope>
</reference>
<evidence type="ECO:0000313" key="3">
    <source>
        <dbReference type="Proteomes" id="UP001497382"/>
    </source>
</evidence>
<keyword evidence="1" id="KW-0732">Signal</keyword>
<evidence type="ECO:0000313" key="2">
    <source>
        <dbReference type="EMBL" id="CAL1287718.1"/>
    </source>
</evidence>
<accession>A0AAV2AXV2</accession>
<organism evidence="2 3">
    <name type="scientific">Larinioides sclopetarius</name>
    <dbReference type="NCBI Taxonomy" id="280406"/>
    <lineage>
        <taxon>Eukaryota</taxon>
        <taxon>Metazoa</taxon>
        <taxon>Ecdysozoa</taxon>
        <taxon>Arthropoda</taxon>
        <taxon>Chelicerata</taxon>
        <taxon>Arachnida</taxon>
        <taxon>Araneae</taxon>
        <taxon>Araneomorphae</taxon>
        <taxon>Entelegynae</taxon>
        <taxon>Araneoidea</taxon>
        <taxon>Araneidae</taxon>
        <taxon>Larinioides</taxon>
    </lineage>
</organism>
<protein>
    <submittedName>
        <fullName evidence="2">Uncharacterized protein</fullName>
    </submittedName>
</protein>
<proteinExistence type="predicted"/>
<sequence length="64" mass="6484">MFAKIIIFCAILAIAFASPQRQGGWWAPEGATGAFGAQGPVIPPSGGYSSGGGMASSYGGYRWG</sequence>
<gene>
    <name evidence="2" type="ORF">LARSCL_LOCUS14965</name>
</gene>
<dbReference type="EMBL" id="CAXIEN010000221">
    <property type="protein sequence ID" value="CAL1287718.1"/>
    <property type="molecule type" value="Genomic_DNA"/>
</dbReference>
<evidence type="ECO:0000256" key="1">
    <source>
        <dbReference type="SAM" id="SignalP"/>
    </source>
</evidence>
<dbReference type="AlphaFoldDB" id="A0AAV2AXV2"/>